<protein>
    <submittedName>
        <fullName evidence="1">Uncharacterized protein</fullName>
    </submittedName>
</protein>
<accession>A0A9P6D829</accession>
<organism evidence="1 2">
    <name type="scientific">Pleurotus eryngii</name>
    <name type="common">Boletus of the steppes</name>
    <dbReference type="NCBI Taxonomy" id="5323"/>
    <lineage>
        <taxon>Eukaryota</taxon>
        <taxon>Fungi</taxon>
        <taxon>Dikarya</taxon>
        <taxon>Basidiomycota</taxon>
        <taxon>Agaricomycotina</taxon>
        <taxon>Agaricomycetes</taxon>
        <taxon>Agaricomycetidae</taxon>
        <taxon>Agaricales</taxon>
        <taxon>Pleurotineae</taxon>
        <taxon>Pleurotaceae</taxon>
        <taxon>Pleurotus</taxon>
    </lineage>
</organism>
<reference evidence="1" key="1">
    <citation type="submission" date="2020-11" db="EMBL/GenBank/DDBJ databases">
        <authorList>
            <consortium name="DOE Joint Genome Institute"/>
            <person name="Ahrendt S."/>
            <person name="Riley R."/>
            <person name="Andreopoulos W."/>
            <person name="Labutti K."/>
            <person name="Pangilinan J."/>
            <person name="Ruiz-Duenas F.J."/>
            <person name="Barrasa J.M."/>
            <person name="Sanchez-Garcia M."/>
            <person name="Camarero S."/>
            <person name="Miyauchi S."/>
            <person name="Serrano A."/>
            <person name="Linde D."/>
            <person name="Babiker R."/>
            <person name="Drula E."/>
            <person name="Ayuso-Fernandez I."/>
            <person name="Pacheco R."/>
            <person name="Padilla G."/>
            <person name="Ferreira P."/>
            <person name="Barriuso J."/>
            <person name="Kellner H."/>
            <person name="Castanera R."/>
            <person name="Alfaro M."/>
            <person name="Ramirez L."/>
            <person name="Pisabarro A.G."/>
            <person name="Kuo A."/>
            <person name="Tritt A."/>
            <person name="Lipzen A."/>
            <person name="He G."/>
            <person name="Yan M."/>
            <person name="Ng V."/>
            <person name="Cullen D."/>
            <person name="Martin F."/>
            <person name="Rosso M.-N."/>
            <person name="Henrissat B."/>
            <person name="Hibbett D."/>
            <person name="Martinez A.T."/>
            <person name="Grigoriev I.V."/>
        </authorList>
    </citation>
    <scope>NUCLEOTIDE SEQUENCE</scope>
    <source>
        <strain evidence="1">ATCC 90797</strain>
    </source>
</reference>
<feature type="non-terminal residue" evidence="1">
    <location>
        <position position="1"/>
    </location>
</feature>
<dbReference type="Proteomes" id="UP000807025">
    <property type="component" value="Unassembled WGS sequence"/>
</dbReference>
<gene>
    <name evidence="1" type="ORF">BDN71DRAFT_1514186</name>
</gene>
<evidence type="ECO:0000313" key="1">
    <source>
        <dbReference type="EMBL" id="KAF9487224.1"/>
    </source>
</evidence>
<name>A0A9P6D829_PLEER</name>
<dbReference type="EMBL" id="MU154802">
    <property type="protein sequence ID" value="KAF9487224.1"/>
    <property type="molecule type" value="Genomic_DNA"/>
</dbReference>
<proteinExistence type="predicted"/>
<dbReference type="AlphaFoldDB" id="A0A9P6D829"/>
<evidence type="ECO:0000313" key="2">
    <source>
        <dbReference type="Proteomes" id="UP000807025"/>
    </source>
</evidence>
<keyword evidence="2" id="KW-1185">Reference proteome</keyword>
<sequence>LDKYWAGFLYISYLTFYFNQHPNSITWTTPGSDDVRYLVLTNISDLATSKVHKFHSCQLQDIELQYSD</sequence>
<comment type="caution">
    <text evidence="1">The sequence shown here is derived from an EMBL/GenBank/DDBJ whole genome shotgun (WGS) entry which is preliminary data.</text>
</comment>